<feature type="compositionally biased region" description="Basic and acidic residues" evidence="2">
    <location>
        <begin position="98"/>
        <end position="108"/>
    </location>
</feature>
<evidence type="ECO:0000256" key="1">
    <source>
        <dbReference type="SAM" id="Coils"/>
    </source>
</evidence>
<keyword evidence="4" id="KW-1185">Reference proteome</keyword>
<organism evidence="3 4">
    <name type="scientific">Ornithorhynchus anatinus</name>
    <name type="common">Duckbill platypus</name>
    <dbReference type="NCBI Taxonomy" id="9258"/>
    <lineage>
        <taxon>Eukaryota</taxon>
        <taxon>Metazoa</taxon>
        <taxon>Chordata</taxon>
        <taxon>Craniata</taxon>
        <taxon>Vertebrata</taxon>
        <taxon>Euteleostomi</taxon>
        <taxon>Mammalia</taxon>
        <taxon>Monotremata</taxon>
        <taxon>Ornithorhynchidae</taxon>
        <taxon>Ornithorhynchus</taxon>
    </lineage>
</organism>
<reference evidence="3" key="2">
    <citation type="submission" date="2025-09" db="UniProtKB">
        <authorList>
            <consortium name="Ensembl"/>
        </authorList>
    </citation>
    <scope>IDENTIFICATION</scope>
    <source>
        <strain evidence="3">Glennie</strain>
    </source>
</reference>
<feature type="region of interest" description="Disordered" evidence="2">
    <location>
        <begin position="1"/>
        <end position="122"/>
    </location>
</feature>
<feature type="compositionally biased region" description="Basic and acidic residues" evidence="2">
    <location>
        <begin position="62"/>
        <end position="77"/>
    </location>
</feature>
<feature type="compositionally biased region" description="Basic residues" evidence="2">
    <location>
        <begin position="271"/>
        <end position="280"/>
    </location>
</feature>
<dbReference type="InterPro" id="IPR043247">
    <property type="entry name" value="CCDC183"/>
</dbReference>
<dbReference type="PANTHER" id="PTHR47115:SF1">
    <property type="entry name" value="COILED-COIL DOMAIN-CONTAINING PROTEIN 183"/>
    <property type="match status" value="1"/>
</dbReference>
<dbReference type="InParanoid" id="A0A6I8P265"/>
<name>A0A6I8P265_ORNAN</name>
<keyword evidence="1" id="KW-0175">Coiled coil</keyword>
<protein>
    <submittedName>
        <fullName evidence="3">Uncharacterized protein</fullName>
    </submittedName>
</protein>
<dbReference type="GeneTree" id="ENSGT00940000163544"/>
<evidence type="ECO:0000313" key="3">
    <source>
        <dbReference type="Ensembl" id="ENSOANP00000047857.1"/>
    </source>
</evidence>
<feature type="region of interest" description="Disordered" evidence="2">
    <location>
        <begin position="229"/>
        <end position="280"/>
    </location>
</feature>
<dbReference type="PANTHER" id="PTHR47115">
    <property type="entry name" value="COILED-COIL DOMAIN-CONTAINING PROTEIN 183"/>
    <property type="match status" value="1"/>
</dbReference>
<feature type="coiled-coil region" evidence="1">
    <location>
        <begin position="132"/>
        <end position="198"/>
    </location>
</feature>
<sequence length="280" mass="30538">SGKASWRRWASDKASKGGGGGEGLSGGFEEGGRSRPEVGAGLGSVARRERRRPGDKVSGTRGAERAGWDAKGGKEGEVGGGRGTDGFKADGEGGFGKRKLEERTRRESGPPASCSPGGQDITGRFQAQKVSEEKLVQHIAECEQKRKELRALLHKLDLERTELKYHQTPSSIRYRQMEEQLKQKLEAEEARRQQASRSVAKNQELMLTIQNGIDNLCMRLCGISVPGEVRPLVRDPPPHARPGRFGGTSGPRRERAPGRRAGTHLPPGQRGRGRPKGQRR</sequence>
<proteinExistence type="predicted"/>
<dbReference type="Bgee" id="ENSOANG00000036222">
    <property type="expression patterns" value="Expressed in testis and 6 other cell types or tissues"/>
</dbReference>
<accession>A0A6I8P265</accession>
<dbReference type="Ensembl" id="ENSOANT00000049607.1">
    <property type="protein sequence ID" value="ENSOANP00000047857.1"/>
    <property type="gene ID" value="ENSOANG00000036222.1"/>
</dbReference>
<reference evidence="3" key="1">
    <citation type="submission" date="2025-08" db="UniProtKB">
        <authorList>
            <consortium name="Ensembl"/>
        </authorList>
    </citation>
    <scope>IDENTIFICATION</scope>
    <source>
        <strain evidence="3">Glennie</strain>
    </source>
</reference>
<evidence type="ECO:0000313" key="4">
    <source>
        <dbReference type="Proteomes" id="UP000002279"/>
    </source>
</evidence>
<dbReference type="Proteomes" id="UP000002279">
    <property type="component" value="Unplaced"/>
</dbReference>
<evidence type="ECO:0000256" key="2">
    <source>
        <dbReference type="SAM" id="MobiDB-lite"/>
    </source>
</evidence>
<dbReference type="AlphaFoldDB" id="A0A6I8P265"/>
<feature type="compositionally biased region" description="Gly residues" evidence="2">
    <location>
        <begin position="16"/>
        <end position="29"/>
    </location>
</feature>